<dbReference type="InterPro" id="IPR029066">
    <property type="entry name" value="PLP-binding_barrel"/>
</dbReference>
<evidence type="ECO:0000256" key="1">
    <source>
        <dbReference type="ARBA" id="ARBA00001933"/>
    </source>
</evidence>
<dbReference type="GO" id="GO:0030170">
    <property type="term" value="F:pyridoxal phosphate binding"/>
    <property type="evidence" value="ECO:0007669"/>
    <property type="project" value="UniProtKB-UniRule"/>
</dbReference>
<feature type="domain" description="Orn/DAP/Arg decarboxylase 2 N-terminal" evidence="9">
    <location>
        <begin position="23"/>
        <end position="251"/>
    </location>
</feature>
<evidence type="ECO:0000256" key="7">
    <source>
        <dbReference type="PIRSR" id="PIRSR600183-50"/>
    </source>
</evidence>
<dbReference type="InterPro" id="IPR000183">
    <property type="entry name" value="Orn/DAP/Arg_de-COase"/>
</dbReference>
<dbReference type="CDD" id="cd06828">
    <property type="entry name" value="PLPDE_III_DapDC"/>
    <property type="match status" value="1"/>
</dbReference>
<dbReference type="PANTHER" id="PTHR43727:SF2">
    <property type="entry name" value="GROUP IV DECARBOXYLASE"/>
    <property type="match status" value="1"/>
</dbReference>
<dbReference type="PROSITE" id="PS00878">
    <property type="entry name" value="ODR_DC_2_1"/>
    <property type="match status" value="1"/>
</dbReference>
<dbReference type="EMBL" id="CP001634">
    <property type="protein sequence ID" value="ACR79580.1"/>
    <property type="molecule type" value="Genomic_DNA"/>
</dbReference>
<comment type="function">
    <text evidence="5">Specifically catalyzes the decarboxylation of meso-diaminopimelate (meso-DAP) to L-lysine.</text>
</comment>
<accession>C5CGJ8</accession>
<dbReference type="eggNOG" id="COG0019">
    <property type="taxonomic scope" value="Bacteria"/>
</dbReference>
<comment type="cofactor">
    <cofactor evidence="1 5 7 8">
        <name>pyridoxal 5'-phosphate</name>
        <dbReference type="ChEBI" id="CHEBI:597326"/>
    </cofactor>
</comment>
<sequence length="395" mass="44465">MKELLKKIAKVYGTPVYVYFEKEIKNRIDNVLGVFEGINVFPTFAVKANNNPHLLKVIYNKGFGMDVITPGELYAAKLAGASPEKLVWNGNGKTETDIKKFIGSVKYVNVDSFEEMEIWKKKEANVELFIRVNPNIDARTHPHISTGLKKHKFGIPLDKLDEFLKKFPDNRIKGLHVHIGSQITTVAPFVEAFEKVSEVSKKYGFEKINIGGGWGINYDGKELDLLEYRKKVVPLLKNFKEVICEIGRYIIGPSGILLLKVLNLKKTDDKYFVVVDGGMNTLIRPALYGAHHGIKILEPTALSGKIDIVGPLCESGDKLAWDIEIELPEVSSLLYVENAGAYGFSMSNNYNSTLRPAEVLVKENGEIVLIRRRETLNDLFGTVQRTEIREPENPR</sequence>
<dbReference type="FunFam" id="3.20.20.10:FF:000003">
    <property type="entry name" value="Diaminopimelate decarboxylase"/>
    <property type="match status" value="1"/>
</dbReference>
<dbReference type="PRINTS" id="PR01179">
    <property type="entry name" value="ODADCRBXLASE"/>
</dbReference>
<dbReference type="KEGG" id="kol:Kole_0871"/>
<dbReference type="HAMAP" id="MF_02120">
    <property type="entry name" value="LysA"/>
    <property type="match status" value="1"/>
</dbReference>
<feature type="binding site" evidence="5">
    <location>
        <begin position="245"/>
        <end position="248"/>
    </location>
    <ligand>
        <name>pyridoxal 5'-phosphate</name>
        <dbReference type="ChEBI" id="CHEBI:597326"/>
    </ligand>
</feature>
<dbReference type="OrthoDB" id="9802241at2"/>
<dbReference type="HOGENOM" id="CLU_026444_0_1_0"/>
<feature type="modified residue" description="N6-(pyridoxal phosphate)lysine" evidence="5 7">
    <location>
        <position position="47"/>
    </location>
</feature>
<keyword evidence="2 5" id="KW-0210">Decarboxylase</keyword>
<dbReference type="GO" id="GO:0009089">
    <property type="term" value="P:lysine biosynthetic process via diaminopimelate"/>
    <property type="evidence" value="ECO:0007669"/>
    <property type="project" value="UniProtKB-UniRule"/>
</dbReference>
<comment type="similarity">
    <text evidence="5">Belongs to the Orn/Lys/Arg decarboxylase class-II family. LysA subfamily.</text>
</comment>
<reference evidence="10 11" key="2">
    <citation type="journal article" date="2011" name="J. Bacteriol.">
        <title>Genome Sequence of Kosmotoga olearia Strain TBF 19.5.1, a Thermophilic Bacterium with a Wide Growth Temperature Range, Isolated from the Troll B Oil Platform in the North Sea.</title>
        <authorList>
            <person name="Swithers K.S."/>
            <person name="Dipippo J.L."/>
            <person name="Bruce D.C."/>
            <person name="Detter C."/>
            <person name="Tapia R."/>
            <person name="Han S."/>
            <person name="Goodwin L.A."/>
            <person name="Han J."/>
            <person name="Woyke T."/>
            <person name="Pitluck S."/>
            <person name="Pennacchio L."/>
            <person name="Nolan M."/>
            <person name="Mikhailova N."/>
            <person name="Land M.L."/>
            <person name="Nesbo C.L."/>
            <person name="Gogarten J.P."/>
            <person name="Noll K.M."/>
        </authorList>
    </citation>
    <scope>NUCLEOTIDE SEQUENCE [LARGE SCALE GENOMIC DNA]</scope>
    <source>
        <strain evidence="11">ATCC BAA-1733 / DSM 21960 / TBF 19.5.1</strain>
    </source>
</reference>
<feature type="binding site" evidence="5">
    <location>
        <position position="248"/>
    </location>
    <ligand>
        <name>substrate</name>
    </ligand>
</feature>
<proteinExistence type="inferred from homology"/>
<evidence type="ECO:0000256" key="6">
    <source>
        <dbReference type="NCBIfam" id="TIGR01048"/>
    </source>
</evidence>
<comment type="catalytic activity">
    <reaction evidence="5 8">
        <text>meso-2,6-diaminopimelate + H(+) = L-lysine + CO2</text>
        <dbReference type="Rhea" id="RHEA:15101"/>
        <dbReference type="ChEBI" id="CHEBI:15378"/>
        <dbReference type="ChEBI" id="CHEBI:16526"/>
        <dbReference type="ChEBI" id="CHEBI:32551"/>
        <dbReference type="ChEBI" id="CHEBI:57791"/>
        <dbReference type="EC" id="4.1.1.20"/>
    </reaction>
</comment>
<dbReference type="STRING" id="521045.Kole_0871"/>
<dbReference type="UniPathway" id="UPA00034">
    <property type="reaction ID" value="UER00027"/>
</dbReference>
<name>C5CGJ8_KOSOT</name>
<dbReference type="SUPFAM" id="SSF50621">
    <property type="entry name" value="Alanine racemase C-terminal domain-like"/>
    <property type="match status" value="1"/>
</dbReference>
<keyword evidence="4 5" id="KW-0456">Lyase</keyword>
<dbReference type="PANTHER" id="PTHR43727">
    <property type="entry name" value="DIAMINOPIMELATE DECARBOXYLASE"/>
    <property type="match status" value="1"/>
</dbReference>
<evidence type="ECO:0000313" key="10">
    <source>
        <dbReference type="EMBL" id="ACR79580.1"/>
    </source>
</evidence>
<feature type="binding site" evidence="5">
    <location>
        <position position="288"/>
    </location>
    <ligand>
        <name>substrate</name>
    </ligand>
</feature>
<gene>
    <name evidence="5" type="primary">lysA</name>
    <name evidence="10" type="ordered locus">Kole_0871</name>
</gene>
<dbReference type="AlphaFoldDB" id="C5CGJ8"/>
<protein>
    <recommendedName>
        <fullName evidence="5 6">Diaminopimelate decarboxylase</fullName>
        <shortName evidence="5">DAP decarboxylase</shortName>
        <shortName evidence="5">DAPDC</shortName>
        <ecNumber evidence="5 6">4.1.1.20</ecNumber>
    </recommendedName>
</protein>
<feature type="active site" description="Proton donor" evidence="7">
    <location>
        <position position="313"/>
    </location>
</feature>
<keyword evidence="5" id="KW-0028">Amino-acid biosynthesis</keyword>
<evidence type="ECO:0000259" key="9">
    <source>
        <dbReference type="Pfam" id="PF02784"/>
    </source>
</evidence>
<comment type="pathway">
    <text evidence="5 8">Amino-acid biosynthesis; L-lysine biosynthesis via DAP pathway; L-lysine from DL-2,6-diaminopimelate: step 1/1.</text>
</comment>
<keyword evidence="11" id="KW-1185">Reference proteome</keyword>
<keyword evidence="3 5" id="KW-0663">Pyridoxal phosphate</keyword>
<dbReference type="Pfam" id="PF02784">
    <property type="entry name" value="Orn_Arg_deC_N"/>
    <property type="match status" value="1"/>
</dbReference>
<dbReference type="Gene3D" id="3.20.20.10">
    <property type="entry name" value="Alanine racemase"/>
    <property type="match status" value="1"/>
</dbReference>
<dbReference type="Gene3D" id="2.40.37.10">
    <property type="entry name" value="Lyase, Ornithine Decarboxylase, Chain A, domain 1"/>
    <property type="match status" value="1"/>
</dbReference>
<evidence type="ECO:0000256" key="4">
    <source>
        <dbReference type="ARBA" id="ARBA00023239"/>
    </source>
</evidence>
<evidence type="ECO:0000256" key="8">
    <source>
        <dbReference type="RuleBase" id="RU003738"/>
    </source>
</evidence>
<dbReference type="RefSeq" id="WP_015868242.1">
    <property type="nucleotide sequence ID" value="NC_012785.1"/>
</dbReference>
<feature type="binding site" evidence="5">
    <location>
        <position position="342"/>
    </location>
    <ligand>
        <name>pyridoxal 5'-phosphate</name>
        <dbReference type="ChEBI" id="CHEBI:597326"/>
    </ligand>
</feature>
<feature type="binding site" evidence="5">
    <location>
        <position position="314"/>
    </location>
    <ligand>
        <name>substrate</name>
    </ligand>
</feature>
<dbReference type="InterPro" id="IPR022653">
    <property type="entry name" value="De-COase2_pyr-phos_BS"/>
</dbReference>
<organism evidence="10 11">
    <name type="scientific">Kosmotoga olearia (strain ATCC BAA-1733 / DSM 21960 / TBF 19.5.1)</name>
    <dbReference type="NCBI Taxonomy" id="521045"/>
    <lineage>
        <taxon>Bacteria</taxon>
        <taxon>Thermotogati</taxon>
        <taxon>Thermotogota</taxon>
        <taxon>Thermotogae</taxon>
        <taxon>Kosmotogales</taxon>
        <taxon>Kosmotogaceae</taxon>
        <taxon>Kosmotoga</taxon>
    </lineage>
</organism>
<dbReference type="SUPFAM" id="SSF51419">
    <property type="entry name" value="PLP-binding barrel"/>
    <property type="match status" value="1"/>
</dbReference>
<feature type="binding site" evidence="5">
    <location>
        <position position="284"/>
    </location>
    <ligand>
        <name>substrate</name>
    </ligand>
</feature>
<dbReference type="GO" id="GO:0008836">
    <property type="term" value="F:diaminopimelate decarboxylase activity"/>
    <property type="evidence" value="ECO:0007669"/>
    <property type="project" value="UniProtKB-UniRule"/>
</dbReference>
<dbReference type="NCBIfam" id="TIGR01048">
    <property type="entry name" value="lysA"/>
    <property type="match status" value="1"/>
</dbReference>
<evidence type="ECO:0000313" key="11">
    <source>
        <dbReference type="Proteomes" id="UP000002382"/>
    </source>
</evidence>
<evidence type="ECO:0000256" key="5">
    <source>
        <dbReference type="HAMAP-Rule" id="MF_02120"/>
    </source>
</evidence>
<keyword evidence="5 8" id="KW-0457">Lysine biosynthesis</keyword>
<evidence type="ECO:0000256" key="2">
    <source>
        <dbReference type="ARBA" id="ARBA00022793"/>
    </source>
</evidence>
<dbReference type="InterPro" id="IPR002986">
    <property type="entry name" value="DAP_deCOOHase_LysA"/>
</dbReference>
<dbReference type="EC" id="4.1.1.20" evidence="5 6"/>
<comment type="subunit">
    <text evidence="5">Homodimer.</text>
</comment>
<feature type="binding site" evidence="5">
    <location>
        <position position="213"/>
    </location>
    <ligand>
        <name>pyridoxal 5'-phosphate</name>
        <dbReference type="ChEBI" id="CHEBI:597326"/>
    </ligand>
</feature>
<evidence type="ECO:0000256" key="3">
    <source>
        <dbReference type="ARBA" id="ARBA00022898"/>
    </source>
</evidence>
<dbReference type="InterPro" id="IPR022644">
    <property type="entry name" value="De-COase2_N"/>
</dbReference>
<dbReference type="InterPro" id="IPR009006">
    <property type="entry name" value="Ala_racemase/Decarboxylase_C"/>
</dbReference>
<reference evidence="10 11" key="1">
    <citation type="submission" date="2009-06" db="EMBL/GenBank/DDBJ databases">
        <title>Complete sequence of Thermotogales bacterium TBF 19.5.1.</title>
        <authorList>
            <consortium name="US DOE Joint Genome Institute"/>
            <person name="Lucas S."/>
            <person name="Copeland A."/>
            <person name="Lapidus A."/>
            <person name="Glavina del Rio T."/>
            <person name="Tice H."/>
            <person name="Bruce D."/>
            <person name="Goodwin L."/>
            <person name="Pitluck S."/>
            <person name="Chertkov O."/>
            <person name="Brettin T."/>
            <person name="Detter J.C."/>
            <person name="Han C."/>
            <person name="Schmutz J."/>
            <person name="Larimer F."/>
            <person name="Land M."/>
            <person name="Hauser L."/>
            <person name="Kyrpides N."/>
            <person name="Ovchinnikova G."/>
            <person name="Noll K."/>
        </authorList>
    </citation>
    <scope>NUCLEOTIDE SEQUENCE [LARGE SCALE GENOMIC DNA]</scope>
    <source>
        <strain evidence="11">ATCC BAA-1733 / DSM 21960 / TBF 19.5.1</strain>
    </source>
</reference>
<dbReference type="PRINTS" id="PR01181">
    <property type="entry name" value="DAPDCRBXLASE"/>
</dbReference>
<dbReference type="Proteomes" id="UP000002382">
    <property type="component" value="Chromosome"/>
</dbReference>
<feature type="binding site" evidence="5">
    <location>
        <position position="342"/>
    </location>
    <ligand>
        <name>substrate</name>
    </ligand>
</feature>